<dbReference type="InterPro" id="IPR000297">
    <property type="entry name" value="PPIase_PpiC"/>
</dbReference>
<reference evidence="5" key="1">
    <citation type="journal article" date="2021" name="PeerJ">
        <title>Extensive microbial diversity within the chicken gut microbiome revealed by metagenomics and culture.</title>
        <authorList>
            <person name="Gilroy R."/>
            <person name="Ravi A."/>
            <person name="Getino M."/>
            <person name="Pursley I."/>
            <person name="Horton D.L."/>
            <person name="Alikhan N.F."/>
            <person name="Baker D."/>
            <person name="Gharbi K."/>
            <person name="Hall N."/>
            <person name="Watson M."/>
            <person name="Adriaenssens E.M."/>
            <person name="Foster-Nyarko E."/>
            <person name="Jarju S."/>
            <person name="Secka A."/>
            <person name="Antonio M."/>
            <person name="Oren A."/>
            <person name="Chaudhuri R.R."/>
            <person name="La Ragione R."/>
            <person name="Hildebrand F."/>
            <person name="Pallen M.J."/>
        </authorList>
    </citation>
    <scope>NUCLEOTIDE SEQUENCE</scope>
    <source>
        <strain evidence="5">ChiGjej6B6-1540</strain>
    </source>
</reference>
<dbReference type="InterPro" id="IPR050245">
    <property type="entry name" value="PrsA_foldase"/>
</dbReference>
<evidence type="ECO:0000259" key="4">
    <source>
        <dbReference type="PROSITE" id="PS50198"/>
    </source>
</evidence>
<dbReference type="EC" id="5.2.1.8" evidence="5"/>
<feature type="signal peptide" evidence="3">
    <location>
        <begin position="1"/>
        <end position="29"/>
    </location>
</feature>
<dbReference type="PANTHER" id="PTHR47245">
    <property type="entry name" value="PEPTIDYLPROLYL ISOMERASE"/>
    <property type="match status" value="1"/>
</dbReference>
<feature type="chain" id="PRO_5039676640" evidence="3">
    <location>
        <begin position="30"/>
        <end position="392"/>
    </location>
</feature>
<evidence type="ECO:0000256" key="1">
    <source>
        <dbReference type="PROSITE-ProRule" id="PRU00278"/>
    </source>
</evidence>
<dbReference type="Gene3D" id="3.10.50.40">
    <property type="match status" value="1"/>
</dbReference>
<evidence type="ECO:0000256" key="2">
    <source>
        <dbReference type="SAM" id="MobiDB-lite"/>
    </source>
</evidence>
<accession>A0A9D1RTT3</accession>
<comment type="caution">
    <text evidence="5">The sequence shown here is derived from an EMBL/GenBank/DDBJ whole genome shotgun (WGS) entry which is preliminary data.</text>
</comment>
<evidence type="ECO:0000313" key="6">
    <source>
        <dbReference type="Proteomes" id="UP000824192"/>
    </source>
</evidence>
<keyword evidence="1" id="KW-0697">Rotamase</keyword>
<dbReference type="InterPro" id="IPR046357">
    <property type="entry name" value="PPIase_dom_sf"/>
</dbReference>
<feature type="region of interest" description="Disordered" evidence="2">
    <location>
        <begin position="365"/>
        <end position="392"/>
    </location>
</feature>
<feature type="domain" description="PpiC" evidence="4">
    <location>
        <begin position="197"/>
        <end position="309"/>
    </location>
</feature>
<dbReference type="Proteomes" id="UP000824192">
    <property type="component" value="Unassembled WGS sequence"/>
</dbReference>
<name>A0A9D1RTT3_9FIRM</name>
<protein>
    <submittedName>
        <fullName evidence="5">Peptidylprolyl isomerase</fullName>
        <ecNumber evidence="5">5.2.1.8</ecNumber>
    </submittedName>
</protein>
<dbReference type="AlphaFoldDB" id="A0A9D1RTT3"/>
<proteinExistence type="predicted"/>
<feature type="compositionally biased region" description="Low complexity" evidence="2">
    <location>
        <begin position="365"/>
        <end position="386"/>
    </location>
</feature>
<dbReference type="PROSITE" id="PS50198">
    <property type="entry name" value="PPIC_PPIASE_2"/>
    <property type="match status" value="1"/>
</dbReference>
<dbReference type="InterPro" id="IPR027304">
    <property type="entry name" value="Trigger_fact/SurA_dom_sf"/>
</dbReference>
<dbReference type="EMBL" id="DXGA01000078">
    <property type="protein sequence ID" value="HIW93609.1"/>
    <property type="molecule type" value="Genomic_DNA"/>
</dbReference>
<dbReference type="GO" id="GO:0003755">
    <property type="term" value="F:peptidyl-prolyl cis-trans isomerase activity"/>
    <property type="evidence" value="ECO:0007669"/>
    <property type="project" value="UniProtKB-KW"/>
</dbReference>
<dbReference type="PANTHER" id="PTHR47245:SF2">
    <property type="entry name" value="PEPTIDYL-PROLYL CIS-TRANS ISOMERASE HP_0175-RELATED"/>
    <property type="match status" value="1"/>
</dbReference>
<keyword evidence="1 5" id="KW-0413">Isomerase</keyword>
<keyword evidence="3" id="KW-0732">Signal</keyword>
<organism evidence="5 6">
    <name type="scientific">Candidatus Flavonifractor merdipullorum</name>
    <dbReference type="NCBI Taxonomy" id="2838590"/>
    <lineage>
        <taxon>Bacteria</taxon>
        <taxon>Bacillati</taxon>
        <taxon>Bacillota</taxon>
        <taxon>Clostridia</taxon>
        <taxon>Eubacteriales</taxon>
        <taxon>Oscillospiraceae</taxon>
        <taxon>Flavonifractor</taxon>
    </lineage>
</organism>
<dbReference type="SUPFAM" id="SSF54534">
    <property type="entry name" value="FKBP-like"/>
    <property type="match status" value="1"/>
</dbReference>
<sequence>MNMTKKLLSGALSAALLVGVLSGCSKEPAADDVAYKATGIARDTVIATVNGQKIPAEDYLFWLQQSITNVKYYGYLTSEDWSTEQIEDQTATDYVKSDALSAVTYYAVIAQKAKENGITLTDEDKAAAEQELADMESSLAEQNITLQMMLDAQCMSRDGFLAMNEKYYLSQNLHEAFYEGGPLDPGTDAVSAFADENGLYRVKHILLSTKDADGNDLPEADQQAILEEANALVAELRAADDLETAFDEAMNERSDDGRNEDGTLAAPEYVASSGQMVEEFETASLALQPGEMSEPVKSPFGYHIILRLPSDCEELRSYYANDQINQWTEEAEVKTEEIYDTINPQDFSTKMDEIIAAHQATIDAANASASPAPSDDGSADDAAASPSPSPAA</sequence>
<dbReference type="PROSITE" id="PS51257">
    <property type="entry name" value="PROKAR_LIPOPROTEIN"/>
    <property type="match status" value="1"/>
</dbReference>
<evidence type="ECO:0000256" key="3">
    <source>
        <dbReference type="SAM" id="SignalP"/>
    </source>
</evidence>
<dbReference type="SUPFAM" id="SSF109998">
    <property type="entry name" value="Triger factor/SurA peptide-binding domain-like"/>
    <property type="match status" value="1"/>
</dbReference>
<gene>
    <name evidence="5" type="ORF">H9868_03615</name>
</gene>
<evidence type="ECO:0000313" key="5">
    <source>
        <dbReference type="EMBL" id="HIW93609.1"/>
    </source>
</evidence>
<dbReference type="Pfam" id="PF00639">
    <property type="entry name" value="Rotamase"/>
    <property type="match status" value="1"/>
</dbReference>
<reference evidence="5" key="2">
    <citation type="submission" date="2021-04" db="EMBL/GenBank/DDBJ databases">
        <authorList>
            <person name="Gilroy R."/>
        </authorList>
    </citation>
    <scope>NUCLEOTIDE SEQUENCE</scope>
    <source>
        <strain evidence="5">ChiGjej6B6-1540</strain>
    </source>
</reference>